<name>A0ABM7HQM6_MYCME</name>
<evidence type="ECO:0000313" key="2">
    <source>
        <dbReference type="Proteomes" id="UP000465622"/>
    </source>
</evidence>
<gene>
    <name evidence="1" type="ORF">MMAGJ_21150</name>
</gene>
<keyword evidence="2" id="KW-1185">Reference proteome</keyword>
<evidence type="ECO:0008006" key="3">
    <source>
        <dbReference type="Google" id="ProtNLM"/>
    </source>
</evidence>
<dbReference type="Proteomes" id="UP000465622">
    <property type="component" value="Chromosome"/>
</dbReference>
<reference evidence="1 2" key="1">
    <citation type="journal article" date="2019" name="Emerg. Microbes Infect.">
        <title>Comprehensive subspecies identification of 175 nontuberculous mycobacteria species based on 7547 genomic profiles.</title>
        <authorList>
            <person name="Matsumoto Y."/>
            <person name="Kinjo T."/>
            <person name="Motooka D."/>
            <person name="Nabeya D."/>
            <person name="Jung N."/>
            <person name="Uechi K."/>
            <person name="Horii T."/>
            <person name="Iida T."/>
            <person name="Fujita J."/>
            <person name="Nakamura S."/>
        </authorList>
    </citation>
    <scope>NUCLEOTIDE SEQUENCE [LARGE SCALE GENOMIC DNA]</scope>
    <source>
        <strain evidence="1 2">JCM 12375</strain>
    </source>
</reference>
<sequence length="131" mass="13959">MLAVAATLAVTGCTSGTPAEPSTDVASPPNPVFVMNRYSAGDLAAMITESGLPLPHAHDVSRRDCPVIRCTDKIESDTVSVMTFRSSGVAELHAGLTDHSFQLFNVVMVFNPTVNADQKRAYEDVVTHAIQ</sequence>
<proteinExistence type="predicted"/>
<organism evidence="1 2">
    <name type="scientific">Mycolicibacterium mageritense</name>
    <name type="common">Mycobacterium mageritense</name>
    <dbReference type="NCBI Taxonomy" id="53462"/>
    <lineage>
        <taxon>Bacteria</taxon>
        <taxon>Bacillati</taxon>
        <taxon>Actinomycetota</taxon>
        <taxon>Actinomycetes</taxon>
        <taxon>Mycobacteriales</taxon>
        <taxon>Mycobacteriaceae</taxon>
        <taxon>Mycolicibacterium</taxon>
    </lineage>
</organism>
<dbReference type="EMBL" id="AP022567">
    <property type="protein sequence ID" value="BBX32833.1"/>
    <property type="molecule type" value="Genomic_DNA"/>
</dbReference>
<evidence type="ECO:0000313" key="1">
    <source>
        <dbReference type="EMBL" id="BBX32833.1"/>
    </source>
</evidence>
<protein>
    <recommendedName>
        <fullName evidence="3">DUF3558 domain-containing protein</fullName>
    </recommendedName>
</protein>
<accession>A0ABM7HQM6</accession>